<dbReference type="EMBL" id="LT607413">
    <property type="protein sequence ID" value="SCF38580.1"/>
    <property type="molecule type" value="Genomic_DNA"/>
</dbReference>
<proteinExistence type="predicted"/>
<dbReference type="AlphaFoldDB" id="A0A1C5A039"/>
<dbReference type="InParanoid" id="A0A1C5A039"/>
<gene>
    <name evidence="1" type="ORF">GA0070618_6057</name>
</gene>
<reference evidence="2" key="1">
    <citation type="submission" date="2016-06" db="EMBL/GenBank/DDBJ databases">
        <authorList>
            <person name="Varghese N."/>
            <person name="Submissions Spin"/>
        </authorList>
    </citation>
    <scope>NUCLEOTIDE SEQUENCE [LARGE SCALE GENOMIC DNA]</scope>
    <source>
        <strain evidence="2">DSM 43816</strain>
    </source>
</reference>
<accession>A0A1C5A039</accession>
<sequence>MSRRVTISVPDDVAEQLDKIPARQVSAYVTEALRRRQVADDLRAVLRAAGHGEFPYDPVGSAQRLAARQVTPELREAAIARIAELLDRPTDDVRAELERRAAA</sequence>
<evidence type="ECO:0000313" key="1">
    <source>
        <dbReference type="EMBL" id="SCF38580.1"/>
    </source>
</evidence>
<name>A0A1C5A039_MICEC</name>
<dbReference type="Proteomes" id="UP000198253">
    <property type="component" value="Chromosome I"/>
</dbReference>
<evidence type="ECO:0000313" key="2">
    <source>
        <dbReference type="Proteomes" id="UP000198253"/>
    </source>
</evidence>
<keyword evidence="2" id="KW-1185">Reference proteome</keyword>
<dbReference type="RefSeq" id="WP_094977935.1">
    <property type="nucleotide sequence ID" value="NZ_LT607413.1"/>
</dbReference>
<organism evidence="1 2">
    <name type="scientific">Micromonospora echinospora</name>
    <name type="common">Micromonospora purpurea</name>
    <dbReference type="NCBI Taxonomy" id="1877"/>
    <lineage>
        <taxon>Bacteria</taxon>
        <taxon>Bacillati</taxon>
        <taxon>Actinomycetota</taxon>
        <taxon>Actinomycetes</taxon>
        <taxon>Micromonosporales</taxon>
        <taxon>Micromonosporaceae</taxon>
        <taxon>Micromonospora</taxon>
    </lineage>
</organism>
<protein>
    <submittedName>
        <fullName evidence="1">Uncharacterized protein</fullName>
    </submittedName>
</protein>
<dbReference type="OrthoDB" id="3386086at2"/>